<dbReference type="Pfam" id="PF13560">
    <property type="entry name" value="HTH_31"/>
    <property type="match status" value="1"/>
</dbReference>
<dbReference type="SMART" id="SM00530">
    <property type="entry name" value="HTH_XRE"/>
    <property type="match status" value="1"/>
</dbReference>
<dbReference type="AlphaFoldDB" id="A0A1S1LRN8"/>
<dbReference type="EMBL" id="MLIQ01000013">
    <property type="protein sequence ID" value="OHU58304.1"/>
    <property type="molecule type" value="Genomic_DNA"/>
</dbReference>
<name>A0A1S1LRN8_MYCCH</name>
<dbReference type="Gene3D" id="1.10.260.40">
    <property type="entry name" value="lambda repressor-like DNA-binding domains"/>
    <property type="match status" value="1"/>
</dbReference>
<protein>
    <recommendedName>
        <fullName evidence="1">HTH cro/C1-type domain-containing protein</fullName>
    </recommendedName>
</protein>
<dbReference type="PANTHER" id="PTHR35010:SF2">
    <property type="entry name" value="BLL4672 PROTEIN"/>
    <property type="match status" value="1"/>
</dbReference>
<dbReference type="CDD" id="cd00093">
    <property type="entry name" value="HTH_XRE"/>
    <property type="match status" value="1"/>
</dbReference>
<evidence type="ECO:0000259" key="1">
    <source>
        <dbReference type="SMART" id="SM00530"/>
    </source>
</evidence>
<gene>
    <name evidence="2" type="ORF">BKG82_12030</name>
</gene>
<dbReference type="PANTHER" id="PTHR35010">
    <property type="entry name" value="BLL4672 PROTEIN-RELATED"/>
    <property type="match status" value="1"/>
</dbReference>
<reference evidence="2 3" key="1">
    <citation type="submission" date="2016-10" db="EMBL/GenBank/DDBJ databases">
        <title>Evaluation of Human, Veterinary and Environmental Mycobacterium chelonae Isolates by Core Genome Phylogenomic Analysis, Targeted Gene Comparison, and Anti-microbial Susceptibility Patterns: A Tale of Mistaken Identities.</title>
        <authorList>
            <person name="Fogelson S.B."/>
            <person name="Camus A.C."/>
            <person name="Lorenz W."/>
            <person name="Vasireddy R."/>
            <person name="Vasireddy S."/>
            <person name="Smith T."/>
            <person name="Brown-Elliott B.A."/>
            <person name="Wallace R.J.Jr."/>
            <person name="Hasan N.A."/>
            <person name="Reischl U."/>
            <person name="Sanchez S."/>
        </authorList>
    </citation>
    <scope>NUCLEOTIDE SEQUENCE [LARGE SCALE GENOMIC DNA]</scope>
    <source>
        <strain evidence="2 3">15515</strain>
    </source>
</reference>
<dbReference type="InterPro" id="IPR010982">
    <property type="entry name" value="Lambda_DNA-bd_dom_sf"/>
</dbReference>
<proteinExistence type="predicted"/>
<accession>A0A1S1LRN8</accession>
<dbReference type="Pfam" id="PF17765">
    <property type="entry name" value="MLTR_LBD"/>
    <property type="match status" value="1"/>
</dbReference>
<dbReference type="RefSeq" id="WP_057969559.1">
    <property type="nucleotide sequence ID" value="NZ_MLII01000030.1"/>
</dbReference>
<evidence type="ECO:0000313" key="2">
    <source>
        <dbReference type="EMBL" id="OHU58304.1"/>
    </source>
</evidence>
<evidence type="ECO:0000313" key="3">
    <source>
        <dbReference type="Proteomes" id="UP000180043"/>
    </source>
</evidence>
<feature type="domain" description="HTH cro/C1-type" evidence="1">
    <location>
        <begin position="14"/>
        <end position="87"/>
    </location>
</feature>
<sequence>MTDSTRARNELGSFLRARRSELTREMVGLPPATGQRRVGGLRREEVAERAAISTDYYTRLEQGRLASISETALNAVCRALMLNADQQDYVRVLARKPILAARDSSLHVDPATRMLLSDISEVPVVAFGRCLDILAWNPLAAAVFMDFAELPREHRNLVWVSFLEPRIRGMYVDWPSAARACVAFLRMVAARDPEDPRLAALVGELSIRDENFRTRWASREVTLQSFGRKRYQHPSAGELTLDWQIYLRPDNPDSGLIFLIPAPDTGTRQALINLATAPSP</sequence>
<comment type="caution">
    <text evidence="2">The sequence shown here is derived from an EMBL/GenBank/DDBJ whole genome shotgun (WGS) entry which is preliminary data.</text>
</comment>
<dbReference type="SUPFAM" id="SSF47413">
    <property type="entry name" value="lambda repressor-like DNA-binding domains"/>
    <property type="match status" value="1"/>
</dbReference>
<dbReference type="InterPro" id="IPR001387">
    <property type="entry name" value="Cro/C1-type_HTH"/>
</dbReference>
<dbReference type="InterPro" id="IPR041413">
    <property type="entry name" value="MLTR_LBD"/>
</dbReference>
<dbReference type="Gene3D" id="3.30.450.180">
    <property type="match status" value="1"/>
</dbReference>
<organism evidence="2 3">
    <name type="scientific">Mycobacteroides chelonae</name>
    <name type="common">Mycobacterium chelonae</name>
    <dbReference type="NCBI Taxonomy" id="1774"/>
    <lineage>
        <taxon>Bacteria</taxon>
        <taxon>Bacillati</taxon>
        <taxon>Actinomycetota</taxon>
        <taxon>Actinomycetes</taxon>
        <taxon>Mycobacteriales</taxon>
        <taxon>Mycobacteriaceae</taxon>
        <taxon>Mycobacteroides</taxon>
    </lineage>
</organism>
<dbReference type="GO" id="GO:0003677">
    <property type="term" value="F:DNA binding"/>
    <property type="evidence" value="ECO:0007669"/>
    <property type="project" value="InterPro"/>
</dbReference>
<dbReference type="Proteomes" id="UP000180043">
    <property type="component" value="Unassembled WGS sequence"/>
</dbReference>